<dbReference type="InterPro" id="IPR001791">
    <property type="entry name" value="Laminin_G"/>
</dbReference>
<dbReference type="InterPro" id="IPR000742">
    <property type="entry name" value="EGF"/>
</dbReference>
<dbReference type="CDD" id="cd00110">
    <property type="entry name" value="LamG"/>
    <property type="match status" value="2"/>
</dbReference>
<feature type="compositionally biased region" description="Low complexity" evidence="3">
    <location>
        <begin position="458"/>
        <end position="476"/>
    </location>
</feature>
<dbReference type="InterPro" id="IPR050372">
    <property type="entry name" value="Neurexin-related_CASP"/>
</dbReference>
<protein>
    <recommendedName>
        <fullName evidence="10">Neurexin</fullName>
    </recommendedName>
</protein>
<evidence type="ECO:0000259" key="7">
    <source>
        <dbReference type="PROSITE" id="PS50026"/>
    </source>
</evidence>
<feature type="transmembrane region" description="Helical" evidence="4">
    <location>
        <begin position="494"/>
        <end position="516"/>
    </location>
</feature>
<feature type="chain" id="PRO_5045941116" description="Neurexin" evidence="5">
    <location>
        <begin position="19"/>
        <end position="561"/>
    </location>
</feature>
<evidence type="ECO:0000256" key="5">
    <source>
        <dbReference type="SAM" id="SignalP"/>
    </source>
</evidence>
<evidence type="ECO:0000256" key="1">
    <source>
        <dbReference type="ARBA" id="ARBA00023157"/>
    </source>
</evidence>
<feature type="domain" description="Laminin G" evidence="6">
    <location>
        <begin position="246"/>
        <end position="441"/>
    </location>
</feature>
<sequence>MQGILVIIQLYFTAATLASTGLRFSTKDPAAFARFKGWNAKTNGTLQFHFKTHKENSFLIYEDDNGQCQHFYLSLLEGRLSLRLKMGNCEKIQTLLVGHKLADGKWHEVIVQRNFSETRVTVDDLFTNSTYYRGIDHPFFGVKSDLYVGGISSYTQFNDLSFPAIKYESISSSFQGCISGITYSNGRSHLREAQLKEASGTTQGCLDPCSQPDRCLNGGKCHENVSGVWCDCKGTGYEGQKCEEEAASIWLNGSSYIVYTLDPKEEKSHSNCTYVAFSLRTKTPNGVIFSLRLSDKYLLIEMVHGKLRVEDLNLGQDEPVFNGNNVHLDDGSWHWIEFNKIGRAVTLKIDGKTLPYVKNPGKSFQLNSEDQRNKAYLGGGPTGAIKTSHTKMNFSGQLREFYYGDMELLEYVVPTIKSKQFEIVGRVIDGATIIETSGSGCDPFDDDEDSSCALPDLTPSTDDMMSSTSEPTSDSDYPPTVAQAYLSLPQVVPFWVILLMVIAAAIAISFTVFFLYRWNTRYTGSFKPEQTSSSGDLPQHIAQVLNNSKPRIYVKSPDEKV</sequence>
<keyword evidence="2" id="KW-0245">EGF-like domain</keyword>
<evidence type="ECO:0000313" key="8">
    <source>
        <dbReference type="EMBL" id="CAH3173288.1"/>
    </source>
</evidence>
<feature type="domain" description="EGF-like" evidence="7">
    <location>
        <begin position="206"/>
        <end position="243"/>
    </location>
</feature>
<comment type="caution">
    <text evidence="8">The sequence shown here is derived from an EMBL/GenBank/DDBJ whole genome shotgun (WGS) entry which is preliminary data.</text>
</comment>
<reference evidence="8 9" key="1">
    <citation type="submission" date="2022-05" db="EMBL/GenBank/DDBJ databases">
        <authorList>
            <consortium name="Genoscope - CEA"/>
            <person name="William W."/>
        </authorList>
    </citation>
    <scope>NUCLEOTIDE SEQUENCE [LARGE SCALE GENOMIC DNA]</scope>
</reference>
<dbReference type="Proteomes" id="UP001159405">
    <property type="component" value="Unassembled WGS sequence"/>
</dbReference>
<dbReference type="EMBL" id="CALNXK010000180">
    <property type="protein sequence ID" value="CAH3173288.1"/>
    <property type="molecule type" value="Genomic_DNA"/>
</dbReference>
<dbReference type="PANTHER" id="PTHR15036:SF85">
    <property type="entry name" value="SP2353, ISOFORM A"/>
    <property type="match status" value="1"/>
</dbReference>
<evidence type="ECO:0008006" key="10">
    <source>
        <dbReference type="Google" id="ProtNLM"/>
    </source>
</evidence>
<feature type="region of interest" description="Disordered" evidence="3">
    <location>
        <begin position="439"/>
        <end position="476"/>
    </location>
</feature>
<feature type="signal peptide" evidence="5">
    <location>
        <begin position="1"/>
        <end position="18"/>
    </location>
</feature>
<dbReference type="CDD" id="cd00054">
    <property type="entry name" value="EGF_CA"/>
    <property type="match status" value="1"/>
</dbReference>
<dbReference type="SMART" id="SM00181">
    <property type="entry name" value="EGF"/>
    <property type="match status" value="1"/>
</dbReference>
<evidence type="ECO:0000256" key="2">
    <source>
        <dbReference type="PROSITE-ProRule" id="PRU00076"/>
    </source>
</evidence>
<dbReference type="Gene3D" id="2.10.25.10">
    <property type="entry name" value="Laminin"/>
    <property type="match status" value="1"/>
</dbReference>
<accession>A0ABN8R1T2</accession>
<evidence type="ECO:0000256" key="3">
    <source>
        <dbReference type="SAM" id="MobiDB-lite"/>
    </source>
</evidence>
<name>A0ABN8R1T2_9CNID</name>
<dbReference type="Pfam" id="PF02210">
    <property type="entry name" value="Laminin_G_2"/>
    <property type="match status" value="2"/>
</dbReference>
<organism evidence="8 9">
    <name type="scientific">Porites lobata</name>
    <dbReference type="NCBI Taxonomy" id="104759"/>
    <lineage>
        <taxon>Eukaryota</taxon>
        <taxon>Metazoa</taxon>
        <taxon>Cnidaria</taxon>
        <taxon>Anthozoa</taxon>
        <taxon>Hexacorallia</taxon>
        <taxon>Scleractinia</taxon>
        <taxon>Fungiina</taxon>
        <taxon>Poritidae</taxon>
        <taxon>Porites</taxon>
    </lineage>
</organism>
<keyword evidence="1" id="KW-1015">Disulfide bond</keyword>
<keyword evidence="9" id="KW-1185">Reference proteome</keyword>
<keyword evidence="4" id="KW-1133">Transmembrane helix</keyword>
<evidence type="ECO:0000313" key="9">
    <source>
        <dbReference type="Proteomes" id="UP001159405"/>
    </source>
</evidence>
<keyword evidence="4" id="KW-0812">Transmembrane</keyword>
<dbReference type="PANTHER" id="PTHR15036">
    <property type="entry name" value="PIKACHURIN-LIKE PROTEIN"/>
    <property type="match status" value="1"/>
</dbReference>
<evidence type="ECO:0000259" key="6">
    <source>
        <dbReference type="PROSITE" id="PS50025"/>
    </source>
</evidence>
<keyword evidence="4" id="KW-0472">Membrane</keyword>
<feature type="domain" description="Laminin G" evidence="6">
    <location>
        <begin position="19"/>
        <end position="205"/>
    </location>
</feature>
<dbReference type="SUPFAM" id="SSF49899">
    <property type="entry name" value="Concanavalin A-like lectins/glucanases"/>
    <property type="match status" value="2"/>
</dbReference>
<evidence type="ECO:0000256" key="4">
    <source>
        <dbReference type="SAM" id="Phobius"/>
    </source>
</evidence>
<comment type="caution">
    <text evidence="2">Lacks conserved residue(s) required for the propagation of feature annotation.</text>
</comment>
<dbReference type="Gene3D" id="2.60.120.200">
    <property type="match status" value="2"/>
</dbReference>
<gene>
    <name evidence="8" type="ORF">PLOB_00013522</name>
</gene>
<dbReference type="InterPro" id="IPR013320">
    <property type="entry name" value="ConA-like_dom_sf"/>
</dbReference>
<dbReference type="SMART" id="SM00282">
    <property type="entry name" value="LamG"/>
    <property type="match status" value="2"/>
</dbReference>
<keyword evidence="5" id="KW-0732">Signal</keyword>
<dbReference type="PROSITE" id="PS50026">
    <property type="entry name" value="EGF_3"/>
    <property type="match status" value="1"/>
</dbReference>
<dbReference type="PROSITE" id="PS50025">
    <property type="entry name" value="LAM_G_DOMAIN"/>
    <property type="match status" value="2"/>
</dbReference>
<proteinExistence type="predicted"/>